<gene>
    <name evidence="1" type="ORF">MENT_LOCUS4147</name>
</gene>
<comment type="caution">
    <text evidence="1">The sequence shown here is derived from an EMBL/GenBank/DDBJ whole genome shotgun (WGS) entry which is preliminary data.</text>
</comment>
<protein>
    <submittedName>
        <fullName evidence="1">Uncharacterized protein</fullName>
    </submittedName>
</protein>
<organism evidence="1 2">
    <name type="scientific">Meloidogyne enterolobii</name>
    <name type="common">Root-knot nematode worm</name>
    <name type="synonym">Meloidogyne mayaguensis</name>
    <dbReference type="NCBI Taxonomy" id="390850"/>
    <lineage>
        <taxon>Eukaryota</taxon>
        <taxon>Metazoa</taxon>
        <taxon>Ecdysozoa</taxon>
        <taxon>Nematoda</taxon>
        <taxon>Chromadorea</taxon>
        <taxon>Rhabditida</taxon>
        <taxon>Tylenchina</taxon>
        <taxon>Tylenchomorpha</taxon>
        <taxon>Tylenchoidea</taxon>
        <taxon>Meloidogynidae</taxon>
        <taxon>Meloidogyninae</taxon>
        <taxon>Meloidogyne</taxon>
    </lineage>
</organism>
<dbReference type="Proteomes" id="UP000580250">
    <property type="component" value="Unassembled WGS sequence"/>
</dbReference>
<evidence type="ECO:0000313" key="2">
    <source>
        <dbReference type="Proteomes" id="UP000580250"/>
    </source>
</evidence>
<proteinExistence type="predicted"/>
<dbReference type="EMBL" id="CAJEWN010000014">
    <property type="protein sequence ID" value="CAD2133852.1"/>
    <property type="molecule type" value="Genomic_DNA"/>
</dbReference>
<dbReference type="AlphaFoldDB" id="A0A6V7TT15"/>
<sequence length="50" mass="5728">MIINMIINSQNMCIFGDFACILPSLFLSTEKAAENIQSRRVTLKKMYLES</sequence>
<accession>A0A6V7TT15</accession>
<name>A0A6V7TT15_MELEN</name>
<reference evidence="1 2" key="1">
    <citation type="submission" date="2020-08" db="EMBL/GenBank/DDBJ databases">
        <authorList>
            <person name="Koutsovoulos G."/>
            <person name="Danchin GJ E."/>
        </authorList>
    </citation>
    <scope>NUCLEOTIDE SEQUENCE [LARGE SCALE GENOMIC DNA]</scope>
</reference>
<evidence type="ECO:0000313" key="1">
    <source>
        <dbReference type="EMBL" id="CAD2133852.1"/>
    </source>
</evidence>